<gene>
    <name evidence="3" type="ordered locus">SCATT_44680</name>
</gene>
<dbReference type="PATRIC" id="fig|1003195.11.peg.5916"/>
<evidence type="ECO:0000256" key="2">
    <source>
        <dbReference type="SAM" id="Phobius"/>
    </source>
</evidence>
<dbReference type="KEGG" id="sct:SCAT_4474"/>
<dbReference type="SUPFAM" id="SSF52540">
    <property type="entry name" value="P-loop containing nucleoside triphosphate hydrolases"/>
    <property type="match status" value="1"/>
</dbReference>
<dbReference type="RefSeq" id="WP_014145185.1">
    <property type="nucleotide sequence ID" value="NC_016111.1"/>
</dbReference>
<reference evidence="4" key="1">
    <citation type="submission" date="2011-12" db="EMBL/GenBank/DDBJ databases">
        <title>Complete genome sequence of Streptomyces cattleya strain DSM 46488.</title>
        <authorList>
            <person name="Ou H.-Y."/>
            <person name="Li P."/>
            <person name="Zhao C."/>
            <person name="O'Hagan D."/>
            <person name="Deng Z."/>
        </authorList>
    </citation>
    <scope>NUCLEOTIDE SEQUENCE [LARGE SCALE GENOMIC DNA]</scope>
    <source>
        <strain evidence="4">ATCC 35852 / DSM 46488 / JCM 4925 / NBRC 14057 / NRRL 8057</strain>
    </source>
</reference>
<dbReference type="KEGG" id="scy:SCATT_44680"/>
<name>F8JTR9_STREN</name>
<dbReference type="OrthoDB" id="3799538at2"/>
<keyword evidence="2" id="KW-1133">Transmembrane helix</keyword>
<sequence>MDVEGAHGYGYRESTPASSPAVPPPAPPPKPSYAPGAPPPPGPGHVPGQALGAAHEDRAAPFLTWLRTPRVAGAPGTYAYGHVPRPAQEPERLPDRRLVGGAVGALVCGAVVWSLFWDGYLPFLIWPLEWVTPDSWLGTGSAEALGYSYYVLLALVIAVLCGRAGRWPEAVRRYLLPLLRRTARAASAAKAARSAGTAADPAATGADDPAGWPELRAAGEHATADRLADETLRGALNDVDFVRLHRAWARLRTRPDGTAAYARAVAEHGAAAFAHPSGARDLPVRTARHDLYTAQVRLGAADDGKRNPYAYRGVGFALDPALLGTSLLVVGPPGAGKTRHVVRPVVESLCLQALAGGAAVVAVGAAGSALGPDDAFDVVIRLGDPASGYDLDLYGGTADPDEAAGLLAEALLDGFDGPEADPRRAATALARVLGPYRAAHGRFPAVPELRELLDGNQPALATLRDALEAAQEHAWARELAAWERQSGRPGDIGALLADRVALLDRPAFAGFFDVSGKTRPFALSALEHPVRVRIDLPQRGHAEASRMLARLLLAQFTAAATARRDRSVFACLVLDDAARAVTAEAVRGLQRLRSAHAGVVLALRTLDDVPETLRSALLGATGCRMALSGVTTWDGKRFAESWGTTWVEESDVTRAPDVSGGIVRRTARGARRLFTGEAATTESVTVRKVERERWSASDLAHAVPPGHAVASLTTVGGDHSPPVLVDLRG</sequence>
<feature type="compositionally biased region" description="Pro residues" evidence="1">
    <location>
        <begin position="21"/>
        <end position="44"/>
    </location>
</feature>
<feature type="region of interest" description="Disordered" evidence="1">
    <location>
        <begin position="1"/>
        <end position="50"/>
    </location>
</feature>
<feature type="transmembrane region" description="Helical" evidence="2">
    <location>
        <begin position="147"/>
        <end position="165"/>
    </location>
</feature>
<organism evidence="3 4">
    <name type="scientific">Streptantibioticus cattleyicolor (strain ATCC 35852 / DSM 46488 / JCM 4925 / NBRC 14057 / NRRL 8057)</name>
    <name type="common">Streptomyces cattleya</name>
    <dbReference type="NCBI Taxonomy" id="1003195"/>
    <lineage>
        <taxon>Bacteria</taxon>
        <taxon>Bacillati</taxon>
        <taxon>Actinomycetota</taxon>
        <taxon>Actinomycetes</taxon>
        <taxon>Kitasatosporales</taxon>
        <taxon>Streptomycetaceae</taxon>
        <taxon>Streptantibioticus</taxon>
    </lineage>
</organism>
<evidence type="ECO:0000256" key="1">
    <source>
        <dbReference type="SAM" id="MobiDB-lite"/>
    </source>
</evidence>
<dbReference type="EMBL" id="CP003219">
    <property type="protein sequence ID" value="AEW96839.1"/>
    <property type="molecule type" value="Genomic_DNA"/>
</dbReference>
<keyword evidence="4" id="KW-1185">Reference proteome</keyword>
<keyword evidence="2" id="KW-0472">Membrane</keyword>
<accession>F8JTR9</accession>
<evidence type="ECO:0000313" key="4">
    <source>
        <dbReference type="Proteomes" id="UP000007842"/>
    </source>
</evidence>
<protein>
    <submittedName>
        <fullName evidence="3">ATP/GTP binding protein</fullName>
    </submittedName>
</protein>
<evidence type="ECO:0000313" key="3">
    <source>
        <dbReference type="EMBL" id="AEW96839.1"/>
    </source>
</evidence>
<dbReference type="Proteomes" id="UP000007842">
    <property type="component" value="Chromosome"/>
</dbReference>
<dbReference type="eggNOG" id="COG0433">
    <property type="taxonomic scope" value="Bacteria"/>
</dbReference>
<dbReference type="AlphaFoldDB" id="F8JTR9"/>
<proteinExistence type="predicted"/>
<dbReference type="HOGENOM" id="CLU_023036_0_0_11"/>
<dbReference type="Gene3D" id="3.40.50.300">
    <property type="entry name" value="P-loop containing nucleotide triphosphate hydrolases"/>
    <property type="match status" value="1"/>
</dbReference>
<keyword evidence="2" id="KW-0812">Transmembrane</keyword>
<dbReference type="STRING" id="1003195.SCATT_44680"/>
<dbReference type="InterPro" id="IPR027417">
    <property type="entry name" value="P-loop_NTPase"/>
</dbReference>
<accession>G8WXK9</accession>
<feature type="transmembrane region" description="Helical" evidence="2">
    <location>
        <begin position="98"/>
        <end position="117"/>
    </location>
</feature>